<sequence>MRYILSRTDDYIYHSKKWILGYAFLFWLVTRILSAGILITCTAIYKANEIDAEKLTSFGGNPFEVANKGSVPFMLMVLLVIAPLLEEGIFRLGLSFKKWQIAISLSLIPIAVIWQHIYSFSAIEFAVWSIAAIMILLFVNLYFKQTLWIEVKERFEVPIIWISSIVFAIMHLMAFSNISISLLPYCLCVTAVVFFAGCACAYLRVNLGFWWAVGFHIFNNLPPVIIICSL</sequence>
<name>A0AC61RHG4_9BACT</name>
<keyword evidence="1" id="KW-0645">Protease</keyword>
<gene>
    <name evidence="1" type="ORF">E5331_07645</name>
</gene>
<protein>
    <submittedName>
        <fullName evidence="1">CPBP family intramembrane metalloprotease</fullName>
    </submittedName>
</protein>
<comment type="caution">
    <text evidence="1">The sequence shown here is derived from an EMBL/GenBank/DDBJ whole genome shotgun (WGS) entry which is preliminary data.</text>
</comment>
<keyword evidence="1" id="KW-0378">Hydrolase</keyword>
<proteinExistence type="predicted"/>
<dbReference type="Proteomes" id="UP000306319">
    <property type="component" value="Unassembled WGS sequence"/>
</dbReference>
<accession>A0AC61RHG4</accession>
<keyword evidence="1" id="KW-0482">Metalloprotease</keyword>
<organism evidence="1 2">
    <name type="scientific">Lepagella muris</name>
    <dbReference type="NCBI Taxonomy" id="3032870"/>
    <lineage>
        <taxon>Bacteria</taxon>
        <taxon>Pseudomonadati</taxon>
        <taxon>Bacteroidota</taxon>
        <taxon>Bacteroidia</taxon>
        <taxon>Bacteroidales</taxon>
        <taxon>Muribaculaceae</taxon>
        <taxon>Lepagella</taxon>
    </lineage>
</organism>
<reference evidence="1" key="1">
    <citation type="submission" date="2019-04" db="EMBL/GenBank/DDBJ databases">
        <title>Microbes associate with the intestines of laboratory mice.</title>
        <authorList>
            <person name="Navarre W."/>
            <person name="Wong E."/>
            <person name="Huang K."/>
            <person name="Tropini C."/>
            <person name="Ng K."/>
            <person name="Yu B."/>
        </authorList>
    </citation>
    <scope>NUCLEOTIDE SEQUENCE</scope>
    <source>
        <strain evidence="1">NM04_E33</strain>
    </source>
</reference>
<dbReference type="EMBL" id="SRYB01000009">
    <property type="protein sequence ID" value="TGY78932.1"/>
    <property type="molecule type" value="Genomic_DNA"/>
</dbReference>
<evidence type="ECO:0000313" key="2">
    <source>
        <dbReference type="Proteomes" id="UP000306319"/>
    </source>
</evidence>
<evidence type="ECO:0000313" key="1">
    <source>
        <dbReference type="EMBL" id="TGY78932.1"/>
    </source>
</evidence>
<keyword evidence="2" id="KW-1185">Reference proteome</keyword>